<keyword evidence="2" id="KW-1185">Reference proteome</keyword>
<dbReference type="Proteomes" id="UP000192739">
    <property type="component" value="Unassembled WGS sequence"/>
</dbReference>
<dbReference type="EMBL" id="MVHT01000047">
    <property type="protein sequence ID" value="ORB01780.1"/>
    <property type="molecule type" value="Genomic_DNA"/>
</dbReference>
<name>A0A1E3SE42_MYCIE</name>
<protein>
    <recommendedName>
        <fullName evidence="3">Peptidase M41 domain-containing protein</fullName>
    </recommendedName>
</protein>
<comment type="caution">
    <text evidence="1">The sequence shown here is derived from an EMBL/GenBank/DDBJ whole genome shotgun (WGS) entry which is preliminary data.</text>
</comment>
<sequence>MAAQLRTDAAEQDRLASAFHEAGHAVAAVVLGGRIHQAVLDTGPARTEYDEPPSSAVGPIAYAGPWCEARALARLAGRYTAPGPRDMQHVLPTNCADWKILIATGGPEAAHGVVPILERCWPAVLTVAGKLFTTGTAGHRDVCAALHLTDDGGPGSVELACIRSGLRAVS</sequence>
<organism evidence="1 2">
    <name type="scientific">Mycobacterium intermedium</name>
    <dbReference type="NCBI Taxonomy" id="28445"/>
    <lineage>
        <taxon>Bacteria</taxon>
        <taxon>Bacillati</taxon>
        <taxon>Actinomycetota</taxon>
        <taxon>Actinomycetes</taxon>
        <taxon>Mycobacteriales</taxon>
        <taxon>Mycobacteriaceae</taxon>
        <taxon>Mycobacterium</taxon>
        <taxon>Mycobacterium simiae complex</taxon>
    </lineage>
</organism>
<dbReference type="AlphaFoldDB" id="A0A1E3SE42"/>
<reference evidence="1 2" key="1">
    <citation type="submission" date="2017-02" db="EMBL/GenBank/DDBJ databases">
        <title>The new phylogeny of genus Mycobacterium.</title>
        <authorList>
            <person name="Tortoli E."/>
            <person name="Trovato A."/>
            <person name="Cirillo D.M."/>
        </authorList>
    </citation>
    <scope>NUCLEOTIDE SEQUENCE [LARGE SCALE GENOMIC DNA]</scope>
    <source>
        <strain evidence="1 2">DSM 44049</strain>
    </source>
</reference>
<accession>A0A1E3SE42</accession>
<proteinExistence type="predicted"/>
<gene>
    <name evidence="1" type="ORF">BST27_17365</name>
</gene>
<evidence type="ECO:0008006" key="3">
    <source>
        <dbReference type="Google" id="ProtNLM"/>
    </source>
</evidence>
<evidence type="ECO:0000313" key="2">
    <source>
        <dbReference type="Proteomes" id="UP000192739"/>
    </source>
</evidence>
<evidence type="ECO:0000313" key="1">
    <source>
        <dbReference type="EMBL" id="ORB01780.1"/>
    </source>
</evidence>
<dbReference type="STRING" id="28445.BHQ20_13395"/>